<keyword evidence="6" id="KW-0732">Signal</keyword>
<dbReference type="AlphaFoldDB" id="A0A7S4EX93"/>
<protein>
    <recommendedName>
        <fullName evidence="3">4a-hydroxytetrahydrobiopterin dehydratase</fullName>
        <ecNumber evidence="3">4.2.1.96</ecNumber>
    </recommendedName>
    <alternativeName>
        <fullName evidence="5">4-alpha-hydroxy-tetrahydropterin dehydratase</fullName>
    </alternativeName>
</protein>
<feature type="chain" id="PRO_5031309495" description="4a-hydroxytetrahydrobiopterin dehydratase" evidence="6">
    <location>
        <begin position="23"/>
        <end position="204"/>
    </location>
</feature>
<reference evidence="7" key="1">
    <citation type="submission" date="2021-01" db="EMBL/GenBank/DDBJ databases">
        <authorList>
            <person name="Corre E."/>
            <person name="Pelletier E."/>
            <person name="Niang G."/>
            <person name="Scheremetjew M."/>
            <person name="Finn R."/>
            <person name="Kale V."/>
            <person name="Holt S."/>
            <person name="Cochrane G."/>
            <person name="Meng A."/>
            <person name="Brown T."/>
            <person name="Cohen L."/>
        </authorList>
    </citation>
    <scope>NUCLEOTIDE SEQUENCE</scope>
    <source>
        <strain evidence="7">CCMP645</strain>
    </source>
</reference>
<dbReference type="PANTHER" id="PTHR12599">
    <property type="entry name" value="PTERIN-4-ALPHA-CARBINOLAMINE DEHYDRATASE"/>
    <property type="match status" value="1"/>
</dbReference>
<evidence type="ECO:0000313" key="7">
    <source>
        <dbReference type="EMBL" id="CAE0759267.1"/>
    </source>
</evidence>
<gene>
    <name evidence="7" type="ORF">PCAR00345_LOCUS11861</name>
</gene>
<proteinExistence type="inferred from homology"/>
<dbReference type="InterPro" id="IPR001533">
    <property type="entry name" value="Pterin_deHydtase"/>
</dbReference>
<dbReference type="InterPro" id="IPR036428">
    <property type="entry name" value="PCD_sf"/>
</dbReference>
<dbReference type="PANTHER" id="PTHR12599:SF0">
    <property type="entry name" value="PTERIN-4-ALPHA-CARBINOLAMINE DEHYDRATASE"/>
    <property type="match status" value="1"/>
</dbReference>
<evidence type="ECO:0000256" key="2">
    <source>
        <dbReference type="ARBA" id="ARBA00006472"/>
    </source>
</evidence>
<evidence type="ECO:0000256" key="3">
    <source>
        <dbReference type="ARBA" id="ARBA00013252"/>
    </source>
</evidence>
<evidence type="ECO:0000256" key="4">
    <source>
        <dbReference type="ARBA" id="ARBA00023239"/>
    </source>
</evidence>
<dbReference type="Gene3D" id="3.30.1360.20">
    <property type="entry name" value="Transcriptional coactivator/pterin dehydratase"/>
    <property type="match status" value="1"/>
</dbReference>
<comment type="similarity">
    <text evidence="2">Belongs to the pterin-4-alpha-carbinolamine dehydratase family.</text>
</comment>
<evidence type="ECO:0000256" key="6">
    <source>
        <dbReference type="SAM" id="SignalP"/>
    </source>
</evidence>
<dbReference type="Pfam" id="PF01329">
    <property type="entry name" value="Pterin_4a"/>
    <property type="match status" value="1"/>
</dbReference>
<feature type="signal peptide" evidence="6">
    <location>
        <begin position="1"/>
        <end position="22"/>
    </location>
</feature>
<evidence type="ECO:0000256" key="5">
    <source>
        <dbReference type="ARBA" id="ARBA00030497"/>
    </source>
</evidence>
<dbReference type="EMBL" id="HBIZ01018958">
    <property type="protein sequence ID" value="CAE0759267.1"/>
    <property type="molecule type" value="Transcribed_RNA"/>
</dbReference>
<evidence type="ECO:0000256" key="1">
    <source>
        <dbReference type="ARBA" id="ARBA00001554"/>
    </source>
</evidence>
<sequence length="204" mass="22022">MRGLLLPYRALCSLSSVPLANAWATVNQPIPCYRPALVPLYWRTQRVATSAMSSGSAIPPGSVATLEGDALTAEEMAACKIGGCCGKDTPRLPMDAVHQRIGALPQWQLSDDGKVISREFVARNWAAAIGFINAMSAIAEEEGHHPDVHLTGWRTVRVDLSTHAIGGLSLPDLVLAAKIDTIRIDYSAKWIKELKAQNKPVPKC</sequence>
<accession>A0A7S4EX93</accession>
<dbReference type="EC" id="4.2.1.96" evidence="3"/>
<dbReference type="GO" id="GO:0008124">
    <property type="term" value="F:4-alpha-hydroxytetrahydrobiopterin dehydratase activity"/>
    <property type="evidence" value="ECO:0007669"/>
    <property type="project" value="UniProtKB-EC"/>
</dbReference>
<keyword evidence="4" id="KW-0456">Lyase</keyword>
<dbReference type="CDD" id="cd00913">
    <property type="entry name" value="PCD_DCoH_subfamily_a"/>
    <property type="match status" value="1"/>
</dbReference>
<comment type="catalytic activity">
    <reaction evidence="1">
        <text>(4aS,6R)-4a-hydroxy-L-erythro-5,6,7,8-tetrahydrobiopterin = (6R)-L-erythro-6,7-dihydrobiopterin + H2O</text>
        <dbReference type="Rhea" id="RHEA:11920"/>
        <dbReference type="ChEBI" id="CHEBI:15377"/>
        <dbReference type="ChEBI" id="CHEBI:15642"/>
        <dbReference type="ChEBI" id="CHEBI:43120"/>
        <dbReference type="EC" id="4.2.1.96"/>
    </reaction>
</comment>
<dbReference type="SUPFAM" id="SSF55248">
    <property type="entry name" value="PCD-like"/>
    <property type="match status" value="1"/>
</dbReference>
<name>A0A7S4EX93_CHRCT</name>
<dbReference type="GO" id="GO:0006729">
    <property type="term" value="P:tetrahydrobiopterin biosynthetic process"/>
    <property type="evidence" value="ECO:0007669"/>
    <property type="project" value="InterPro"/>
</dbReference>
<organism evidence="7">
    <name type="scientific">Chrysotila carterae</name>
    <name type="common">Marine alga</name>
    <name type="synonym">Syracosphaera carterae</name>
    <dbReference type="NCBI Taxonomy" id="13221"/>
    <lineage>
        <taxon>Eukaryota</taxon>
        <taxon>Haptista</taxon>
        <taxon>Haptophyta</taxon>
        <taxon>Prymnesiophyceae</taxon>
        <taxon>Isochrysidales</taxon>
        <taxon>Isochrysidaceae</taxon>
        <taxon>Chrysotila</taxon>
    </lineage>
</organism>